<reference evidence="2" key="1">
    <citation type="journal article" date="2013" name="PLoS Genet.">
        <title>The genome of Spraguea lophii and the basis of host-microsporidian interactions.</title>
        <authorList>
            <person name="Campbell S.E."/>
            <person name="Williams T.A."/>
            <person name="Yousuf A."/>
            <person name="Soanes D.M."/>
            <person name="Paszkiewicz K.H."/>
            <person name="Williams B.A.P."/>
        </authorList>
    </citation>
    <scope>NUCLEOTIDE SEQUENCE [LARGE SCALE GENOMIC DNA]</scope>
    <source>
        <strain evidence="2">42_110</strain>
    </source>
</reference>
<dbReference type="InParanoid" id="S7XW65"/>
<sequence>MKNYNISNNNVLRHYNNPINIEDTLYLFLSHLLYFVESEEKSVFLFKSLEISINAQKIILKHSHIVKPLIKLLNDNKSYNALLNIYFILKEEPLNLLRYVKDNKKLEDKKDIDINTNKIMNKDTNDDIEYNTITIYEHTKEFTKKKPKDKVGQLIVVDKEDKIKQGNDYFVFNKKYIIKTDTTPQSIFCNIENKDTKTKIVAIVSDGSPRFLEIIKLDRLSFDEDSKAKKNNKKKYNN</sequence>
<gene>
    <name evidence="1" type="ORF">SLOPH_741</name>
</gene>
<evidence type="ECO:0000313" key="1">
    <source>
        <dbReference type="EMBL" id="EPR80113.1"/>
    </source>
</evidence>
<proteinExistence type="predicted"/>
<accession>S7XW65</accession>
<evidence type="ECO:0000313" key="2">
    <source>
        <dbReference type="Proteomes" id="UP000014978"/>
    </source>
</evidence>
<dbReference type="Proteomes" id="UP000014978">
    <property type="component" value="Unassembled WGS sequence"/>
</dbReference>
<organism evidence="1 2">
    <name type="scientific">Spraguea lophii (strain 42_110)</name>
    <name type="common">Microsporidian parasite</name>
    <dbReference type="NCBI Taxonomy" id="1358809"/>
    <lineage>
        <taxon>Eukaryota</taxon>
        <taxon>Fungi</taxon>
        <taxon>Fungi incertae sedis</taxon>
        <taxon>Microsporidia</taxon>
        <taxon>Spragueidae</taxon>
        <taxon>Spraguea</taxon>
    </lineage>
</organism>
<keyword evidence="2" id="KW-1185">Reference proteome</keyword>
<dbReference type="EMBL" id="ATCN01000010">
    <property type="protein sequence ID" value="EPR80113.1"/>
    <property type="molecule type" value="Genomic_DNA"/>
</dbReference>
<protein>
    <submittedName>
        <fullName evidence="1">Uncharacterized protein</fullName>
    </submittedName>
</protein>
<dbReference type="HOGENOM" id="CLU_1166498_0_0_1"/>
<dbReference type="AlphaFoldDB" id="S7XW65"/>
<dbReference type="VEuPathDB" id="MicrosporidiaDB:SLOPH_741"/>
<comment type="caution">
    <text evidence="1">The sequence shown here is derived from an EMBL/GenBank/DDBJ whole genome shotgun (WGS) entry which is preliminary data.</text>
</comment>
<name>S7XW65_SPRLO</name>